<evidence type="ECO:0000259" key="6">
    <source>
        <dbReference type="Pfam" id="PF00296"/>
    </source>
</evidence>
<protein>
    <submittedName>
        <fullName evidence="7">LLM class flavin-dependent oxidoreductase</fullName>
    </submittedName>
</protein>
<dbReference type="InterPro" id="IPR036661">
    <property type="entry name" value="Luciferase-like_sf"/>
</dbReference>
<keyword evidence="2" id="KW-0288">FMN</keyword>
<reference evidence="7 8" key="1">
    <citation type="submission" date="2019-08" db="EMBL/GenBank/DDBJ databases">
        <title>Bacterial whole genome sequence for Glaciihabitans sp. CHu50b-6-2.</title>
        <authorList>
            <person name="Jin L."/>
        </authorList>
    </citation>
    <scope>NUCLEOTIDE SEQUENCE [LARGE SCALE GENOMIC DNA]</scope>
    <source>
        <strain evidence="7 8">CHu50b-6-2</strain>
    </source>
</reference>
<dbReference type="InterPro" id="IPR011251">
    <property type="entry name" value="Luciferase-like_dom"/>
</dbReference>
<name>A0A5C8UNP5_9MICO</name>
<dbReference type="EMBL" id="VRMG01000009">
    <property type="protein sequence ID" value="TXN29488.1"/>
    <property type="molecule type" value="Genomic_DNA"/>
</dbReference>
<dbReference type="PANTHER" id="PTHR42847">
    <property type="entry name" value="ALKANESULFONATE MONOOXYGENASE"/>
    <property type="match status" value="1"/>
</dbReference>
<dbReference type="Gene3D" id="3.20.20.30">
    <property type="entry name" value="Luciferase-like domain"/>
    <property type="match status" value="1"/>
</dbReference>
<feature type="region of interest" description="Disordered" evidence="5">
    <location>
        <begin position="81"/>
        <end position="108"/>
    </location>
</feature>
<evidence type="ECO:0000256" key="2">
    <source>
        <dbReference type="ARBA" id="ARBA00022643"/>
    </source>
</evidence>
<dbReference type="InterPro" id="IPR050172">
    <property type="entry name" value="SsuD_RutA_monooxygenase"/>
</dbReference>
<keyword evidence="8" id="KW-1185">Reference proteome</keyword>
<dbReference type="GO" id="GO:0008726">
    <property type="term" value="F:alkanesulfonate monooxygenase activity"/>
    <property type="evidence" value="ECO:0007669"/>
    <property type="project" value="TreeGrafter"/>
</dbReference>
<gene>
    <name evidence="7" type="ORF">FVP33_15115</name>
</gene>
<evidence type="ECO:0000256" key="1">
    <source>
        <dbReference type="ARBA" id="ARBA00022630"/>
    </source>
</evidence>
<dbReference type="Proteomes" id="UP000321379">
    <property type="component" value="Unassembled WGS sequence"/>
</dbReference>
<dbReference type="GO" id="GO:0046306">
    <property type="term" value="P:alkanesulfonate catabolic process"/>
    <property type="evidence" value="ECO:0007669"/>
    <property type="project" value="TreeGrafter"/>
</dbReference>
<evidence type="ECO:0000313" key="7">
    <source>
        <dbReference type="EMBL" id="TXN29488.1"/>
    </source>
</evidence>
<feature type="domain" description="Luciferase-like" evidence="6">
    <location>
        <begin position="150"/>
        <end position="442"/>
    </location>
</feature>
<feature type="compositionally biased region" description="Basic and acidic residues" evidence="5">
    <location>
        <begin position="94"/>
        <end position="105"/>
    </location>
</feature>
<dbReference type="PANTHER" id="PTHR42847:SF4">
    <property type="entry name" value="ALKANESULFONATE MONOOXYGENASE-RELATED"/>
    <property type="match status" value="1"/>
</dbReference>
<keyword evidence="3" id="KW-0560">Oxidoreductase</keyword>
<dbReference type="AlphaFoldDB" id="A0A5C8UNP5"/>
<accession>A0A5C8UNP5</accession>
<evidence type="ECO:0000256" key="3">
    <source>
        <dbReference type="ARBA" id="ARBA00023002"/>
    </source>
</evidence>
<proteinExistence type="predicted"/>
<evidence type="ECO:0000256" key="5">
    <source>
        <dbReference type="SAM" id="MobiDB-lite"/>
    </source>
</evidence>
<comment type="caution">
    <text evidence="7">The sequence shown here is derived from an EMBL/GenBank/DDBJ whole genome shotgun (WGS) entry which is preliminary data.</text>
</comment>
<dbReference type="SUPFAM" id="SSF51679">
    <property type="entry name" value="Bacterial luciferase-like"/>
    <property type="match status" value="1"/>
</dbReference>
<dbReference type="Pfam" id="PF00296">
    <property type="entry name" value="Bac_luciferase"/>
    <property type="match status" value="1"/>
</dbReference>
<evidence type="ECO:0000313" key="8">
    <source>
        <dbReference type="Proteomes" id="UP000321379"/>
    </source>
</evidence>
<keyword evidence="1" id="KW-0285">Flavoprotein</keyword>
<organism evidence="7 8">
    <name type="scientific">Lacisediminihabitans profunda</name>
    <dbReference type="NCBI Taxonomy" id="2594790"/>
    <lineage>
        <taxon>Bacteria</taxon>
        <taxon>Bacillati</taxon>
        <taxon>Actinomycetota</taxon>
        <taxon>Actinomycetes</taxon>
        <taxon>Micrococcales</taxon>
        <taxon>Microbacteriaceae</taxon>
        <taxon>Lacisediminihabitans</taxon>
    </lineage>
</organism>
<keyword evidence="4" id="KW-0503">Monooxygenase</keyword>
<sequence length="470" mass="51455">MSTTRGSSGGRCASRCDSRALTASIVSRSRGRFRSPGIAWLSSSTAGRGDREWSKSWSESVGRTSSIRRWGHPCRCRRFHDDSPSASVESVGPVRREPGDLDPRSRSTTFQKEGAMTTIDPDRSTQSLRLGLAAPLFAAPGIPAMRTPSLEKLDWPQTLEAIRSAEALGYDSVWFSDHLFHGRDGEFLESWTTLAAAAGATTRIRLVNNHLGIGFRAAPLIAKMAATVDVIADGRFELFISHGMREREHTSYGFDWLPDEDRRIARLAEATDVIRALWTGRPVDHAGVYYRLEGALSTPVPAHDVPIWLGGPLSDSAVRLITASADGWNALPASLTEYAAQAARIDLACQAIGRDPATLRRSLETQVLVLDDASGWDGWMTRWAELRDRAPLGFATSDMFPNGTAIDDPDAFTTSCLDNFIIGTRDEVATKLAAYRALGVDEVVCWFMDWPLGDSLRTLAEDVRPMLSGT</sequence>
<evidence type="ECO:0000256" key="4">
    <source>
        <dbReference type="ARBA" id="ARBA00023033"/>
    </source>
</evidence>